<evidence type="ECO:0000313" key="2">
    <source>
        <dbReference type="EMBL" id="OLQ73067.1"/>
    </source>
</evidence>
<reference evidence="2 3" key="1">
    <citation type="submission" date="2016-09" db="EMBL/GenBank/DDBJ databases">
        <title>Photobacterium proteolyticum sp. nov. a protease producing bacterium isolated from ocean sediments of Laizhou Bay.</title>
        <authorList>
            <person name="Li Y."/>
        </authorList>
    </citation>
    <scope>NUCLEOTIDE SEQUENCE [LARGE SCALE GENOMIC DNA]</scope>
    <source>
        <strain evidence="2 3">13-12</strain>
    </source>
</reference>
<dbReference type="STRING" id="1903952.BIT28_11910"/>
<feature type="transmembrane region" description="Helical" evidence="1">
    <location>
        <begin position="97"/>
        <end position="118"/>
    </location>
</feature>
<dbReference type="Proteomes" id="UP000186905">
    <property type="component" value="Unassembled WGS sequence"/>
</dbReference>
<dbReference type="OrthoDB" id="370375at2"/>
<gene>
    <name evidence="2" type="ORF">BIT28_11910</name>
</gene>
<proteinExistence type="predicted"/>
<keyword evidence="3" id="KW-1185">Reference proteome</keyword>
<keyword evidence="1" id="KW-0472">Membrane</keyword>
<name>A0A1Q9GF98_9GAMM</name>
<dbReference type="InterPro" id="IPR021218">
    <property type="entry name" value="DUF2784"/>
</dbReference>
<dbReference type="EMBL" id="MJIL01000089">
    <property type="protein sequence ID" value="OLQ73067.1"/>
    <property type="molecule type" value="Genomic_DNA"/>
</dbReference>
<comment type="caution">
    <text evidence="2">The sequence shown here is derived from an EMBL/GenBank/DDBJ whole genome shotgun (WGS) entry which is preliminary data.</text>
</comment>
<accession>A0A1Q9GF98</accession>
<protein>
    <recommendedName>
        <fullName evidence="4">DUF2784 domain-containing protein</fullName>
    </recommendedName>
</protein>
<dbReference type="AlphaFoldDB" id="A0A1Q9GF98"/>
<keyword evidence="1" id="KW-1133">Transmembrane helix</keyword>
<dbReference type="RefSeq" id="WP_075766710.1">
    <property type="nucleotide sequence ID" value="NZ_MJIL01000089.1"/>
</dbReference>
<feature type="transmembrane region" description="Helical" evidence="1">
    <location>
        <begin position="35"/>
        <end position="54"/>
    </location>
</feature>
<evidence type="ECO:0008006" key="4">
    <source>
        <dbReference type="Google" id="ProtNLM"/>
    </source>
</evidence>
<keyword evidence="1" id="KW-0812">Transmembrane</keyword>
<evidence type="ECO:0000313" key="3">
    <source>
        <dbReference type="Proteomes" id="UP000186905"/>
    </source>
</evidence>
<sequence>MVYRILADLVVIFHLVFIVFALLGGLLVIWRGYLLLFHIPAALWVAVISFKGWICPLTPLENRLRYLAGGEGYSGGFVEHYLIPIIYPVGLRIDVQVVLGVVAVGINIAIYLLVYYCYMNRRAG</sequence>
<evidence type="ECO:0000256" key="1">
    <source>
        <dbReference type="SAM" id="Phobius"/>
    </source>
</evidence>
<dbReference type="Pfam" id="PF10861">
    <property type="entry name" value="DUF2784"/>
    <property type="match status" value="1"/>
</dbReference>
<feature type="transmembrane region" description="Helical" evidence="1">
    <location>
        <begin position="6"/>
        <end position="28"/>
    </location>
</feature>
<organism evidence="2 3">
    <name type="scientific">Photobacterium proteolyticum</name>
    <dbReference type="NCBI Taxonomy" id="1903952"/>
    <lineage>
        <taxon>Bacteria</taxon>
        <taxon>Pseudomonadati</taxon>
        <taxon>Pseudomonadota</taxon>
        <taxon>Gammaproteobacteria</taxon>
        <taxon>Vibrionales</taxon>
        <taxon>Vibrionaceae</taxon>
        <taxon>Photobacterium</taxon>
    </lineage>
</organism>